<dbReference type="Proteomes" id="UP000177785">
    <property type="component" value="Unassembled WGS sequence"/>
</dbReference>
<feature type="binding site" evidence="7">
    <location>
        <begin position="162"/>
        <end position="169"/>
    </location>
    <ligand>
        <name>GTP</name>
        <dbReference type="ChEBI" id="CHEBI:37565"/>
    </ligand>
</feature>
<proteinExistence type="inferred from homology"/>
<dbReference type="InterPro" id="IPR006074">
    <property type="entry name" value="GTP1-OBG_CS"/>
</dbReference>
<feature type="region of interest" description="Disordered" evidence="8">
    <location>
        <begin position="116"/>
        <end position="139"/>
    </location>
</feature>
<evidence type="ECO:0000313" key="12">
    <source>
        <dbReference type="Proteomes" id="UP000177785"/>
    </source>
</evidence>
<dbReference type="InterPro" id="IPR027417">
    <property type="entry name" value="P-loop_NTPase"/>
</dbReference>
<comment type="subunit">
    <text evidence="7">Monomer.</text>
</comment>
<evidence type="ECO:0000313" key="11">
    <source>
        <dbReference type="EMBL" id="OGZ45502.1"/>
    </source>
</evidence>
<comment type="caution">
    <text evidence="11">The sequence shown here is derived from an EMBL/GenBank/DDBJ whole genome shotgun (WGS) entry which is preliminary data.</text>
</comment>
<sequence>MLIDDITIKIKAGKGGRGAVAFDKNKLALGPTGGNGGRGGSVYALTVSDIGALNQFRHNNEVSAQDGGRGRGQFLDGADGGDAIIRLPIGTVIHNLATGEDIELVRLEEKIQLASGGRGGKGNYKFRSPTNTTPQEFQPGGAGEEFELHLELKLIADVGFVGFPNVGKSSLLNELTRAKAKVANYRFTTLEPNLGAYYDLILADIPGLIEGAAEGKGLGMKFLRHVERTRTLFHFIAADSEDPVADYRAIRHELGEYSTALLEKAEYVFLSRSDMIDASVAKKKIGTLKKLNPHIAAISIYDDASLEAVKKILNKLNREKGSTL</sequence>
<dbReference type="Gene3D" id="3.40.50.300">
    <property type="entry name" value="P-loop containing nucleotide triphosphate hydrolases"/>
    <property type="match status" value="1"/>
</dbReference>
<dbReference type="PROSITE" id="PS51883">
    <property type="entry name" value="OBG"/>
    <property type="match status" value="1"/>
</dbReference>
<keyword evidence="3 7" id="KW-0547">Nucleotide-binding</keyword>
<evidence type="ECO:0000256" key="5">
    <source>
        <dbReference type="ARBA" id="ARBA00022842"/>
    </source>
</evidence>
<feature type="binding site" evidence="7">
    <location>
        <begin position="299"/>
        <end position="301"/>
    </location>
    <ligand>
        <name>GTP</name>
        <dbReference type="ChEBI" id="CHEBI:37565"/>
    </ligand>
</feature>
<dbReference type="PIRSF" id="PIRSF002401">
    <property type="entry name" value="GTP_bd_Obg/CgtA"/>
    <property type="match status" value="1"/>
</dbReference>
<dbReference type="GO" id="GO:0000287">
    <property type="term" value="F:magnesium ion binding"/>
    <property type="evidence" value="ECO:0007669"/>
    <property type="project" value="InterPro"/>
</dbReference>
<evidence type="ECO:0000256" key="6">
    <source>
        <dbReference type="ARBA" id="ARBA00023134"/>
    </source>
</evidence>
<dbReference type="Pfam" id="PF01018">
    <property type="entry name" value="GTP1_OBG"/>
    <property type="match status" value="1"/>
</dbReference>
<dbReference type="Gene3D" id="2.70.210.12">
    <property type="entry name" value="GTP1/OBG domain"/>
    <property type="match status" value="1"/>
</dbReference>
<feature type="domain" description="OBG-type G" evidence="9">
    <location>
        <begin position="156"/>
        <end position="324"/>
    </location>
</feature>
<dbReference type="FunFam" id="2.70.210.12:FF:000001">
    <property type="entry name" value="GTPase Obg"/>
    <property type="match status" value="1"/>
</dbReference>
<keyword evidence="7" id="KW-0479">Metal-binding</keyword>
<comment type="subcellular location">
    <subcellularLocation>
        <location evidence="7">Cytoplasm</location>
    </subcellularLocation>
</comment>
<dbReference type="PRINTS" id="PR00326">
    <property type="entry name" value="GTP1OBG"/>
</dbReference>
<feature type="binding site" evidence="7">
    <location>
        <begin position="271"/>
        <end position="274"/>
    </location>
    <ligand>
        <name>GTP</name>
        <dbReference type="ChEBI" id="CHEBI:37565"/>
    </ligand>
</feature>
<dbReference type="PROSITE" id="PS00905">
    <property type="entry name" value="GTP1_OBG"/>
    <property type="match status" value="1"/>
</dbReference>
<protein>
    <recommendedName>
        <fullName evidence="7">GTPase Obg</fullName>
        <ecNumber evidence="7">3.6.5.-</ecNumber>
    </recommendedName>
    <alternativeName>
        <fullName evidence="7">GTP-binding protein Obg</fullName>
    </alternativeName>
</protein>
<keyword evidence="5 7" id="KW-0460">Magnesium</keyword>
<dbReference type="GO" id="GO:0003924">
    <property type="term" value="F:GTPase activity"/>
    <property type="evidence" value="ECO:0007669"/>
    <property type="project" value="UniProtKB-UniRule"/>
</dbReference>
<dbReference type="InterPro" id="IPR031167">
    <property type="entry name" value="G_OBG"/>
</dbReference>
<dbReference type="SUPFAM" id="SSF52540">
    <property type="entry name" value="P-loop containing nucleoside triphosphate hydrolases"/>
    <property type="match status" value="1"/>
</dbReference>
<dbReference type="EMBL" id="MHNL01000006">
    <property type="protein sequence ID" value="OGZ45502.1"/>
    <property type="molecule type" value="Genomic_DNA"/>
</dbReference>
<feature type="binding site" evidence="7">
    <location>
        <position position="169"/>
    </location>
    <ligand>
        <name>Mg(2+)</name>
        <dbReference type="ChEBI" id="CHEBI:18420"/>
    </ligand>
</feature>
<dbReference type="InterPro" id="IPR036726">
    <property type="entry name" value="GTP1_OBG_dom_sf"/>
</dbReference>
<feature type="binding site" evidence="7">
    <location>
        <begin position="204"/>
        <end position="207"/>
    </location>
    <ligand>
        <name>GTP</name>
        <dbReference type="ChEBI" id="CHEBI:37565"/>
    </ligand>
</feature>
<keyword evidence="6 7" id="KW-0342">GTP-binding</keyword>
<comment type="function">
    <text evidence="7">An essential GTPase which binds GTP, GDP and possibly (p)ppGpp with moderate affinity, with high nucleotide exchange rates and a fairly low GTP hydrolysis rate. Plays a role in control of the cell cycle, stress response, ribosome biogenesis and in those bacteria that undergo differentiation, in morphogenesis control.</text>
</comment>
<dbReference type="InterPro" id="IPR006073">
    <property type="entry name" value="GTP-bd"/>
</dbReference>
<feature type="binding site" evidence="7">
    <location>
        <position position="189"/>
    </location>
    <ligand>
        <name>Mg(2+)</name>
        <dbReference type="ChEBI" id="CHEBI:18420"/>
    </ligand>
</feature>
<dbReference type="CDD" id="cd01898">
    <property type="entry name" value="Obg"/>
    <property type="match status" value="1"/>
</dbReference>
<dbReference type="GO" id="GO:0005525">
    <property type="term" value="F:GTP binding"/>
    <property type="evidence" value="ECO:0007669"/>
    <property type="project" value="UniProtKB-UniRule"/>
</dbReference>
<dbReference type="InterPro" id="IPR045086">
    <property type="entry name" value="OBG_GTPase"/>
</dbReference>
<comment type="cofactor">
    <cofactor evidence="7">
        <name>Mg(2+)</name>
        <dbReference type="ChEBI" id="CHEBI:18420"/>
    </cofactor>
</comment>
<dbReference type="SUPFAM" id="SSF82051">
    <property type="entry name" value="Obg GTP-binding protein N-terminal domain"/>
    <property type="match status" value="1"/>
</dbReference>
<gene>
    <name evidence="7" type="primary">obg</name>
    <name evidence="11" type="ORF">A2756_00590</name>
</gene>
<dbReference type="NCBIfam" id="TIGR02729">
    <property type="entry name" value="Obg_CgtA"/>
    <property type="match status" value="1"/>
</dbReference>
<evidence type="ECO:0000256" key="1">
    <source>
        <dbReference type="ARBA" id="ARBA00007699"/>
    </source>
</evidence>
<dbReference type="NCBIfam" id="NF008956">
    <property type="entry name" value="PRK12299.1"/>
    <property type="match status" value="1"/>
</dbReference>
<accession>A0A1G2G5Z4</accession>
<evidence type="ECO:0000259" key="10">
    <source>
        <dbReference type="PROSITE" id="PS51883"/>
    </source>
</evidence>
<dbReference type="HAMAP" id="MF_01454">
    <property type="entry name" value="GTPase_Obg"/>
    <property type="match status" value="1"/>
</dbReference>
<dbReference type="GO" id="GO:0005737">
    <property type="term" value="C:cytoplasm"/>
    <property type="evidence" value="ECO:0007669"/>
    <property type="project" value="UniProtKB-SubCell"/>
</dbReference>
<evidence type="ECO:0000259" key="9">
    <source>
        <dbReference type="PROSITE" id="PS51710"/>
    </source>
</evidence>
<dbReference type="PANTHER" id="PTHR11702">
    <property type="entry name" value="DEVELOPMENTALLY REGULATED GTP-BINDING PROTEIN-RELATED"/>
    <property type="match status" value="1"/>
</dbReference>
<dbReference type="AlphaFoldDB" id="A0A1G2G5Z4"/>
<feature type="binding site" evidence="7">
    <location>
        <begin position="187"/>
        <end position="191"/>
    </location>
    <ligand>
        <name>GTP</name>
        <dbReference type="ChEBI" id="CHEBI:37565"/>
    </ligand>
</feature>
<dbReference type="PROSITE" id="PS51710">
    <property type="entry name" value="G_OBG"/>
    <property type="match status" value="1"/>
</dbReference>
<dbReference type="PANTHER" id="PTHR11702:SF31">
    <property type="entry name" value="MITOCHONDRIAL RIBOSOME-ASSOCIATED GTPASE 2"/>
    <property type="match status" value="1"/>
</dbReference>
<evidence type="ECO:0000256" key="3">
    <source>
        <dbReference type="ARBA" id="ARBA00022741"/>
    </source>
</evidence>
<dbReference type="Pfam" id="PF01926">
    <property type="entry name" value="MMR_HSR1"/>
    <property type="match status" value="1"/>
</dbReference>
<keyword evidence="4 7" id="KW-0378">Hydrolase</keyword>
<name>A0A1G2G5Z4_9BACT</name>
<keyword evidence="2 7" id="KW-0963">Cytoplasm</keyword>
<organism evidence="11 12">
    <name type="scientific">Candidatus Ryanbacteria bacterium RIFCSPHIGHO2_01_FULL_48_27</name>
    <dbReference type="NCBI Taxonomy" id="1802115"/>
    <lineage>
        <taxon>Bacteria</taxon>
        <taxon>Candidatus Ryaniibacteriota</taxon>
    </lineage>
</organism>
<evidence type="ECO:0000256" key="4">
    <source>
        <dbReference type="ARBA" id="ARBA00022801"/>
    </source>
</evidence>
<evidence type="ECO:0000256" key="8">
    <source>
        <dbReference type="SAM" id="MobiDB-lite"/>
    </source>
</evidence>
<comment type="similarity">
    <text evidence="1 7">Belongs to the TRAFAC class OBG-HflX-like GTPase superfamily. OBG GTPase family.</text>
</comment>
<dbReference type="GO" id="GO:0042254">
    <property type="term" value="P:ribosome biogenesis"/>
    <property type="evidence" value="ECO:0007669"/>
    <property type="project" value="UniProtKB-UniRule"/>
</dbReference>
<dbReference type="InterPro" id="IPR006169">
    <property type="entry name" value="GTP1_OBG_dom"/>
</dbReference>
<evidence type="ECO:0000256" key="2">
    <source>
        <dbReference type="ARBA" id="ARBA00022490"/>
    </source>
</evidence>
<dbReference type="EC" id="3.6.5.-" evidence="7"/>
<evidence type="ECO:0000256" key="7">
    <source>
        <dbReference type="HAMAP-Rule" id="MF_01454"/>
    </source>
</evidence>
<feature type="domain" description="Obg" evidence="10">
    <location>
        <begin position="1"/>
        <end position="155"/>
    </location>
</feature>
<dbReference type="InterPro" id="IPR014100">
    <property type="entry name" value="GTP-bd_Obg/CgtA"/>
</dbReference>
<reference evidence="11 12" key="1">
    <citation type="journal article" date="2016" name="Nat. Commun.">
        <title>Thousands of microbial genomes shed light on interconnected biogeochemical processes in an aquifer system.</title>
        <authorList>
            <person name="Anantharaman K."/>
            <person name="Brown C.T."/>
            <person name="Hug L.A."/>
            <person name="Sharon I."/>
            <person name="Castelle C.J."/>
            <person name="Probst A.J."/>
            <person name="Thomas B.C."/>
            <person name="Singh A."/>
            <person name="Wilkins M.J."/>
            <person name="Karaoz U."/>
            <person name="Brodie E.L."/>
            <person name="Williams K.H."/>
            <person name="Hubbard S.S."/>
            <person name="Banfield J.F."/>
        </authorList>
    </citation>
    <scope>NUCLEOTIDE SEQUENCE [LARGE SCALE GENOMIC DNA]</scope>
</reference>
<dbReference type="STRING" id="1802115.A2756_00590"/>